<gene>
    <name evidence="8" type="ORF">DPF_0196</name>
</gene>
<evidence type="ECO:0008006" key="10">
    <source>
        <dbReference type="Google" id="ProtNLM"/>
    </source>
</evidence>
<comment type="cofactor">
    <cofactor evidence="1">
        <name>a divalent metal cation</name>
        <dbReference type="ChEBI" id="CHEBI:60240"/>
    </cofactor>
</comment>
<dbReference type="InterPro" id="IPR013527">
    <property type="entry name" value="YicC-like_N"/>
</dbReference>
<dbReference type="Pfam" id="PF08340">
    <property type="entry name" value="YicC-like_C"/>
    <property type="match status" value="1"/>
</dbReference>
<dbReference type="InterPro" id="IPR005229">
    <property type="entry name" value="YicC/YloC-like"/>
</dbReference>
<dbReference type="EMBL" id="BDFE01000004">
    <property type="protein sequence ID" value="GAU07511.1"/>
    <property type="molecule type" value="Genomic_DNA"/>
</dbReference>
<keyword evidence="2" id="KW-0540">Nuclease</keyword>
<proteinExistence type="inferred from homology"/>
<dbReference type="RefSeq" id="WP_069857008.1">
    <property type="nucleotide sequence ID" value="NZ_BDFE01000004.1"/>
</dbReference>
<comment type="similarity">
    <text evidence="5">Belongs to the YicC/YloC family.</text>
</comment>
<evidence type="ECO:0000313" key="9">
    <source>
        <dbReference type="Proteomes" id="UP000095200"/>
    </source>
</evidence>
<organism evidence="8 9">
    <name type="scientific">Desulfoplanes formicivorans</name>
    <dbReference type="NCBI Taxonomy" id="1592317"/>
    <lineage>
        <taxon>Bacteria</taxon>
        <taxon>Pseudomonadati</taxon>
        <taxon>Thermodesulfobacteriota</taxon>
        <taxon>Desulfovibrionia</taxon>
        <taxon>Desulfovibrionales</taxon>
        <taxon>Desulfoplanaceae</taxon>
        <taxon>Desulfoplanes</taxon>
    </lineage>
</organism>
<feature type="domain" description="Endoribonuclease YicC-like C-terminal" evidence="7">
    <location>
        <begin position="172"/>
        <end position="293"/>
    </location>
</feature>
<dbReference type="PANTHER" id="PTHR30636">
    <property type="entry name" value="UPF0701 PROTEIN YICC"/>
    <property type="match status" value="1"/>
</dbReference>
<evidence type="ECO:0000259" key="6">
    <source>
        <dbReference type="Pfam" id="PF03755"/>
    </source>
</evidence>
<evidence type="ECO:0000256" key="1">
    <source>
        <dbReference type="ARBA" id="ARBA00001968"/>
    </source>
</evidence>
<dbReference type="AlphaFoldDB" id="A0A194AEG5"/>
<keyword evidence="4" id="KW-0378">Hydrolase</keyword>
<dbReference type="GO" id="GO:0004521">
    <property type="term" value="F:RNA endonuclease activity"/>
    <property type="evidence" value="ECO:0007669"/>
    <property type="project" value="InterPro"/>
</dbReference>
<name>A0A194AEG5_9BACT</name>
<feature type="domain" description="Endoribonuclease YicC-like N-terminal" evidence="6">
    <location>
        <begin position="3"/>
        <end position="155"/>
    </location>
</feature>
<dbReference type="Proteomes" id="UP000095200">
    <property type="component" value="Unassembled WGS sequence"/>
</dbReference>
<sequence>MPKSMTGYGSSLTRTDDWSISWEIKSVNGKFLDLKWKIPQTMYGSVAEWEKTIRSKAARGRVELFLKIQITDPDRLGLELDTTMLQAMLGQLDKLAKEQGHSFVPDYNTLLSMPSLWKDSGNVLDPQFASDVQAGLVTALNDWNQCRTREGQALREDLLARIQVLKSIVLEIREVAKDIVKDRFVLIQERVNQLLEQVDVQVDDSRMLHELAILSDKLDVSEELTRLDAHLKAIESILDAGGEMGRKLDFLLQECFREINTCGNKVQKHELGARTVAFKAELEKCREQVQNLE</sequence>
<evidence type="ECO:0000313" key="8">
    <source>
        <dbReference type="EMBL" id="GAU07511.1"/>
    </source>
</evidence>
<dbReference type="Pfam" id="PF03755">
    <property type="entry name" value="YicC-like_N"/>
    <property type="match status" value="1"/>
</dbReference>
<keyword evidence="3" id="KW-0255">Endonuclease</keyword>
<dbReference type="OrthoDB" id="9771229at2"/>
<dbReference type="InterPro" id="IPR013551">
    <property type="entry name" value="YicC-like_C"/>
</dbReference>
<protein>
    <recommendedName>
        <fullName evidence="10">YicC family protein</fullName>
    </recommendedName>
</protein>
<keyword evidence="9" id="KW-1185">Reference proteome</keyword>
<evidence type="ECO:0000256" key="4">
    <source>
        <dbReference type="ARBA" id="ARBA00022801"/>
    </source>
</evidence>
<evidence type="ECO:0000256" key="5">
    <source>
        <dbReference type="ARBA" id="ARBA00035648"/>
    </source>
</evidence>
<evidence type="ECO:0000259" key="7">
    <source>
        <dbReference type="Pfam" id="PF08340"/>
    </source>
</evidence>
<dbReference type="STRING" id="1592317.DPF_0196"/>
<accession>A0A194AEG5</accession>
<dbReference type="GO" id="GO:0016787">
    <property type="term" value="F:hydrolase activity"/>
    <property type="evidence" value="ECO:0007669"/>
    <property type="project" value="UniProtKB-KW"/>
</dbReference>
<reference evidence="9" key="1">
    <citation type="submission" date="2016-06" db="EMBL/GenBank/DDBJ databases">
        <title>Draft genome sequence of Desulfoplanes formicivorans strain Pf12B.</title>
        <authorList>
            <person name="Watanabe M."/>
            <person name="Kojima H."/>
            <person name="Fukui M."/>
        </authorList>
    </citation>
    <scope>NUCLEOTIDE SEQUENCE [LARGE SCALE GENOMIC DNA]</scope>
    <source>
        <strain evidence="9">Pf12B</strain>
    </source>
</reference>
<dbReference type="NCBIfam" id="TIGR00255">
    <property type="entry name" value="YicC/YloC family endoribonuclease"/>
    <property type="match status" value="1"/>
</dbReference>
<evidence type="ECO:0000256" key="3">
    <source>
        <dbReference type="ARBA" id="ARBA00022759"/>
    </source>
</evidence>
<dbReference type="PANTHER" id="PTHR30636:SF3">
    <property type="entry name" value="UPF0701 PROTEIN YICC"/>
    <property type="match status" value="1"/>
</dbReference>
<comment type="caution">
    <text evidence="8">The sequence shown here is derived from an EMBL/GenBank/DDBJ whole genome shotgun (WGS) entry which is preliminary data.</text>
</comment>
<evidence type="ECO:0000256" key="2">
    <source>
        <dbReference type="ARBA" id="ARBA00022722"/>
    </source>
</evidence>